<evidence type="ECO:0000256" key="6">
    <source>
        <dbReference type="ARBA" id="ARBA00023052"/>
    </source>
</evidence>
<keyword evidence="10" id="KW-0460">Magnesium</keyword>
<dbReference type="GO" id="GO:0004739">
    <property type="term" value="F:pyruvate dehydrogenase (acetyl-transferring) activity"/>
    <property type="evidence" value="ECO:0007669"/>
    <property type="project" value="UniProtKB-EC"/>
</dbReference>
<evidence type="ECO:0000256" key="9">
    <source>
        <dbReference type="PIRNR" id="PIRNR000156"/>
    </source>
</evidence>
<evidence type="ECO:0000259" key="12">
    <source>
        <dbReference type="PROSITE" id="PS50003"/>
    </source>
</evidence>
<comment type="catalytic activity">
    <reaction evidence="8 9">
        <text>N(6)-[(R)-lipoyl]-L-lysyl-[protein] + pyruvate + H(+) = N(6)-[(R)-S(8)-acetyldihydrolipoyl]-L-lysyl-[protein] + CO2</text>
        <dbReference type="Rhea" id="RHEA:19189"/>
        <dbReference type="Rhea" id="RHEA-COMP:10474"/>
        <dbReference type="Rhea" id="RHEA-COMP:10478"/>
        <dbReference type="ChEBI" id="CHEBI:15361"/>
        <dbReference type="ChEBI" id="CHEBI:15378"/>
        <dbReference type="ChEBI" id="CHEBI:16526"/>
        <dbReference type="ChEBI" id="CHEBI:83099"/>
        <dbReference type="ChEBI" id="CHEBI:83111"/>
        <dbReference type="EC" id="1.2.4.1"/>
    </reaction>
</comment>
<dbReference type="PANTHER" id="PTHR43825">
    <property type="entry name" value="PYRUVATE DEHYDROGENASE E1 COMPONENT"/>
    <property type="match status" value="1"/>
</dbReference>
<dbReference type="InterPro" id="IPR029061">
    <property type="entry name" value="THDP-binding"/>
</dbReference>
<feature type="binding site" evidence="10">
    <location>
        <position position="270"/>
    </location>
    <ligand>
        <name>Mg(2+)</name>
        <dbReference type="ChEBI" id="CHEBI:18420"/>
    </ligand>
</feature>
<feature type="domain" description="PH" evidence="12">
    <location>
        <begin position="1"/>
        <end position="35"/>
    </location>
</feature>
<dbReference type="InterPro" id="IPR055152">
    <property type="entry name" value="Transketolase-like_C_2"/>
</dbReference>
<dbReference type="GO" id="GO:0046872">
    <property type="term" value="F:metal ion binding"/>
    <property type="evidence" value="ECO:0007669"/>
    <property type="project" value="UniProtKB-KW"/>
</dbReference>
<evidence type="ECO:0000313" key="13">
    <source>
        <dbReference type="EMBL" id="CAI8802901.1"/>
    </source>
</evidence>
<evidence type="ECO:0000256" key="2">
    <source>
        <dbReference type="ARBA" id="ARBA00003157"/>
    </source>
</evidence>
<dbReference type="InterPro" id="IPR035807">
    <property type="entry name" value="PDC_E1_N"/>
</dbReference>
<sequence>MIASNPSLNSQSAANTDTDPEETREWLDALAAVIETEGVERAHFLIEKLVDKARRSGANLPYKANTAYINTIPPHAEARSPGDAGIEHRIRCYLRWNAMAMVVRANQKSTEYGGHISSFASSATLYDVGFNHFFHAPDRDHGGDLVFFQGHSAPGIYARAFLEGRLTEEHLDRFRAEVGGGGLSSYPHPWLMPDFWQFPTVSMGLGPLMAIYQARFMKYLADRKILLNTEGRKVWCFCGDGEMDEPESMGAIGLAGREKLDNLIFVVNCNLQRLDGPVRGDGKIIQDLEAEFRGAGWNVIKVIWGSHWDALLARDTKGLLRQRMEEVVDGEYQTYKAKDGAYVRKHFFGKYPELLEMVANMSDEDIWHLNRGGHDPHKVYAAYAAAVAHKGQPTVILAKTIKGYGMGRAGEGQMIAHQQKKLDAEALKAFRDRFNIPIPDDKVHEAPYYKPAEDSPEMIYLQERRKALGGYLPQRRKEAPHLQIPELSIFETMLKSSEDREMSTTMVFVRLLSSLLRDKALGRYVVPIVPDEARTFGMEGLFRQYGIYSSVGQLYEPQDADTVMFYREDKSGQILEEGICEAGAMCDWIAAGTAFSNHNVQMIPFYIYYSMFGFQRVGDLMWAAGDMQARGFLMGGTAGRTTLAGEGLQHQDGHSHLIMGAIPNCITYDPTFAYELAIIVHDGLRRMYQEGENVFYYITVMNENYTHPALPKGAEEGIIKGLYKFRDAGKDEAVQLLGSGTILREVIKAAELLEADYGIKAGIWSATSFNQLRRDGLEVSRWNLLHPEQPRKTSYVERCLAPTAGPVVAATDYVKAYPDLIREFVPRRYTVLGTDGFGRSDRRSALRRFFEVDSHYIAFAALKSLADEGGIEKTKVSEAMTRWNIDPDKANPIGC</sequence>
<dbReference type="InterPro" id="IPR004660">
    <property type="entry name" value="PDH_E1"/>
</dbReference>
<dbReference type="Pfam" id="PF00456">
    <property type="entry name" value="Transketolase_N"/>
    <property type="match status" value="1"/>
</dbReference>
<keyword evidence="10" id="KW-0479">Metal-binding</keyword>
<dbReference type="PIRSF" id="PIRSF000156">
    <property type="entry name" value="Pyruvate_dh_E1"/>
    <property type="match status" value="1"/>
</dbReference>
<dbReference type="InterPro" id="IPR041621">
    <property type="entry name" value="PDH_E1_M"/>
</dbReference>
<dbReference type="PANTHER" id="PTHR43825:SF3">
    <property type="entry name" value="PYRUVATE DEHYDROGENASE E1 COMPONENT"/>
    <property type="match status" value="1"/>
</dbReference>
<dbReference type="RefSeq" id="WP_282213706.1">
    <property type="nucleotide sequence ID" value="NZ_OX458332.1"/>
</dbReference>
<comment type="cofactor">
    <cofactor evidence="10">
        <name>Mg(2+)</name>
        <dbReference type="ChEBI" id="CHEBI:18420"/>
    </cofactor>
</comment>
<protein>
    <recommendedName>
        <fullName evidence="4 9">Pyruvate dehydrogenase E1 component</fullName>
        <ecNumber evidence="3 9">1.2.4.1</ecNumber>
    </recommendedName>
</protein>
<dbReference type="SUPFAM" id="SSF52518">
    <property type="entry name" value="Thiamin diphosphate-binding fold (THDP-binding)"/>
    <property type="match status" value="2"/>
</dbReference>
<dbReference type="EC" id="1.2.4.1" evidence="3 9"/>
<feature type="binding site" evidence="10">
    <location>
        <position position="272"/>
    </location>
    <ligand>
        <name>Mg(2+)</name>
        <dbReference type="ChEBI" id="CHEBI:18420"/>
    </ligand>
</feature>
<name>A0AA35UZP3_METCP</name>
<dbReference type="NCBIfam" id="TIGR00759">
    <property type="entry name" value="aceE"/>
    <property type="match status" value="1"/>
</dbReference>
<dbReference type="InterPro" id="IPR001849">
    <property type="entry name" value="PH_domain"/>
</dbReference>
<keyword evidence="7 9" id="KW-0670">Pyruvate</keyword>
<evidence type="ECO:0000256" key="7">
    <source>
        <dbReference type="ARBA" id="ARBA00023317"/>
    </source>
</evidence>
<reference evidence="13" key="1">
    <citation type="submission" date="2023-03" db="EMBL/GenBank/DDBJ databases">
        <authorList>
            <person name="Pearce D."/>
        </authorList>
    </citation>
    <scope>NUCLEOTIDE SEQUENCE</scope>
    <source>
        <strain evidence="13">Mc</strain>
    </source>
</reference>
<evidence type="ECO:0000256" key="10">
    <source>
        <dbReference type="PIRSR" id="PIRSR000156-1"/>
    </source>
</evidence>
<keyword evidence="5 9" id="KW-0560">Oxidoreductase</keyword>
<dbReference type="CDD" id="cd02017">
    <property type="entry name" value="TPP_E1_EcPDC_like"/>
    <property type="match status" value="1"/>
</dbReference>
<dbReference type="FunFam" id="3.40.50.970:FF:000011">
    <property type="entry name" value="Pyruvate dehydrogenase E1 component"/>
    <property type="match status" value="1"/>
</dbReference>
<evidence type="ECO:0000256" key="5">
    <source>
        <dbReference type="ARBA" id="ARBA00023002"/>
    </source>
</evidence>
<proteinExistence type="predicted"/>
<comment type="function">
    <text evidence="2 9">Component of the pyruvate dehydrogenase (PDH) complex, that catalyzes the overall conversion of pyruvate to acetyl-CoA and CO(2).</text>
</comment>
<dbReference type="EMBL" id="OX458332">
    <property type="protein sequence ID" value="CAI8802901.1"/>
    <property type="molecule type" value="Genomic_DNA"/>
</dbReference>
<dbReference type="SUPFAM" id="SSF52922">
    <property type="entry name" value="TK C-terminal domain-like"/>
    <property type="match status" value="1"/>
</dbReference>
<dbReference type="InterPro" id="IPR005474">
    <property type="entry name" value="Transketolase_N"/>
</dbReference>
<evidence type="ECO:0000256" key="8">
    <source>
        <dbReference type="ARBA" id="ARBA00051231"/>
    </source>
</evidence>
<gene>
    <name evidence="13" type="primary">aceE</name>
    <name evidence="13" type="ORF">MCNOR_1602</name>
</gene>
<comment type="cofactor">
    <cofactor evidence="1 9">
        <name>thiamine diphosphate</name>
        <dbReference type="ChEBI" id="CHEBI:58937"/>
    </cofactor>
</comment>
<dbReference type="Pfam" id="PF22613">
    <property type="entry name" value="Transketolase_C_1"/>
    <property type="match status" value="1"/>
</dbReference>
<dbReference type="AlphaFoldDB" id="A0AA35UZP3"/>
<dbReference type="Gene3D" id="3.40.50.970">
    <property type="match status" value="2"/>
</dbReference>
<keyword evidence="6 9" id="KW-0786">Thiamine pyrophosphate</keyword>
<dbReference type="PROSITE" id="PS50003">
    <property type="entry name" value="PH_DOMAIN"/>
    <property type="match status" value="1"/>
</dbReference>
<feature type="binding site" evidence="10">
    <location>
        <position position="240"/>
    </location>
    <ligand>
        <name>Mg(2+)</name>
        <dbReference type="ChEBI" id="CHEBI:18420"/>
    </ligand>
</feature>
<evidence type="ECO:0000256" key="3">
    <source>
        <dbReference type="ARBA" id="ARBA00012281"/>
    </source>
</evidence>
<feature type="compositionally biased region" description="Polar residues" evidence="11">
    <location>
        <begin position="1"/>
        <end position="17"/>
    </location>
</feature>
<evidence type="ECO:0000256" key="1">
    <source>
        <dbReference type="ARBA" id="ARBA00001964"/>
    </source>
</evidence>
<dbReference type="InterPro" id="IPR009014">
    <property type="entry name" value="Transketo_C/PFOR_II"/>
</dbReference>
<evidence type="ECO:0000313" key="14">
    <source>
        <dbReference type="Proteomes" id="UP001158598"/>
    </source>
</evidence>
<dbReference type="Gene3D" id="3.40.50.920">
    <property type="match status" value="1"/>
</dbReference>
<dbReference type="Pfam" id="PF17831">
    <property type="entry name" value="PDH_E1_M"/>
    <property type="match status" value="1"/>
</dbReference>
<feature type="region of interest" description="Disordered" evidence="11">
    <location>
        <begin position="1"/>
        <end position="22"/>
    </location>
</feature>
<evidence type="ECO:0000256" key="4">
    <source>
        <dbReference type="ARBA" id="ARBA00017172"/>
    </source>
</evidence>
<organism evidence="13 14">
    <name type="scientific">Methylococcus capsulatus</name>
    <dbReference type="NCBI Taxonomy" id="414"/>
    <lineage>
        <taxon>Bacteria</taxon>
        <taxon>Pseudomonadati</taxon>
        <taxon>Pseudomonadota</taxon>
        <taxon>Gammaproteobacteria</taxon>
        <taxon>Methylococcales</taxon>
        <taxon>Methylococcaceae</taxon>
        <taxon>Methylococcus</taxon>
    </lineage>
</organism>
<dbReference type="Proteomes" id="UP001158598">
    <property type="component" value="Chromosome"/>
</dbReference>
<evidence type="ECO:0000256" key="11">
    <source>
        <dbReference type="SAM" id="MobiDB-lite"/>
    </source>
</evidence>
<dbReference type="InterPro" id="IPR051157">
    <property type="entry name" value="PDH/Transketolase"/>
</dbReference>
<accession>A0AA35UZP3</accession>